<keyword evidence="2" id="KW-1185">Reference proteome</keyword>
<comment type="caution">
    <text evidence="1">The sequence shown here is derived from an EMBL/GenBank/DDBJ whole genome shotgun (WGS) entry which is preliminary data.</text>
</comment>
<name>A0A3M7QII0_BRAPC</name>
<dbReference type="AlphaFoldDB" id="A0A3M7QII0"/>
<proteinExistence type="predicted"/>
<dbReference type="EMBL" id="REGN01006118">
    <property type="protein sequence ID" value="RNA10775.1"/>
    <property type="molecule type" value="Genomic_DNA"/>
</dbReference>
<evidence type="ECO:0000313" key="2">
    <source>
        <dbReference type="Proteomes" id="UP000276133"/>
    </source>
</evidence>
<accession>A0A3M7QII0</accession>
<protein>
    <submittedName>
        <fullName evidence="1">Uncharacterized protein</fullName>
    </submittedName>
</protein>
<dbReference type="Proteomes" id="UP000276133">
    <property type="component" value="Unassembled WGS sequence"/>
</dbReference>
<gene>
    <name evidence="1" type="ORF">BpHYR1_004140</name>
</gene>
<organism evidence="1 2">
    <name type="scientific">Brachionus plicatilis</name>
    <name type="common">Marine rotifer</name>
    <name type="synonym">Brachionus muelleri</name>
    <dbReference type="NCBI Taxonomy" id="10195"/>
    <lineage>
        <taxon>Eukaryota</taxon>
        <taxon>Metazoa</taxon>
        <taxon>Spiralia</taxon>
        <taxon>Gnathifera</taxon>
        <taxon>Rotifera</taxon>
        <taxon>Eurotatoria</taxon>
        <taxon>Monogononta</taxon>
        <taxon>Pseudotrocha</taxon>
        <taxon>Ploima</taxon>
        <taxon>Brachionidae</taxon>
        <taxon>Brachionus</taxon>
    </lineage>
</organism>
<sequence length="68" mass="7936">MEMGLKGLSSVPKKKYNNNSFIEDFISIKKDSKIKKRLSYILASLANLDLYEIIDIYYFKNSMSLLHN</sequence>
<evidence type="ECO:0000313" key="1">
    <source>
        <dbReference type="EMBL" id="RNA10775.1"/>
    </source>
</evidence>
<reference evidence="1 2" key="1">
    <citation type="journal article" date="2018" name="Sci. Rep.">
        <title>Genomic signatures of local adaptation to the degree of environmental predictability in rotifers.</title>
        <authorList>
            <person name="Franch-Gras L."/>
            <person name="Hahn C."/>
            <person name="Garcia-Roger E.M."/>
            <person name="Carmona M.J."/>
            <person name="Serra M."/>
            <person name="Gomez A."/>
        </authorList>
    </citation>
    <scope>NUCLEOTIDE SEQUENCE [LARGE SCALE GENOMIC DNA]</scope>
    <source>
        <strain evidence="1">HYR1</strain>
    </source>
</reference>